<evidence type="ECO:0000256" key="1">
    <source>
        <dbReference type="ARBA" id="ARBA00022448"/>
    </source>
</evidence>
<dbReference type="InterPro" id="IPR017871">
    <property type="entry name" value="ABC_transporter-like_CS"/>
</dbReference>
<accession>A0A9X4KS92</accession>
<dbReference type="InterPro" id="IPR051782">
    <property type="entry name" value="ABC_Transporter_VariousFunc"/>
</dbReference>
<evidence type="ECO:0000259" key="4">
    <source>
        <dbReference type="PROSITE" id="PS50893"/>
    </source>
</evidence>
<dbReference type="PANTHER" id="PTHR42939">
    <property type="entry name" value="ABC TRANSPORTER ATP-BINDING PROTEIN ALBC-RELATED"/>
    <property type="match status" value="1"/>
</dbReference>
<evidence type="ECO:0000313" key="6">
    <source>
        <dbReference type="Proteomes" id="UP001153387"/>
    </source>
</evidence>
<dbReference type="GO" id="GO:0016887">
    <property type="term" value="F:ATP hydrolysis activity"/>
    <property type="evidence" value="ECO:0007669"/>
    <property type="project" value="InterPro"/>
</dbReference>
<dbReference type="PROSITE" id="PS50893">
    <property type="entry name" value="ABC_TRANSPORTER_2"/>
    <property type="match status" value="1"/>
</dbReference>
<dbReference type="InterPro" id="IPR003439">
    <property type="entry name" value="ABC_transporter-like_ATP-bd"/>
</dbReference>
<dbReference type="InterPro" id="IPR027417">
    <property type="entry name" value="P-loop_NTPase"/>
</dbReference>
<evidence type="ECO:0000256" key="2">
    <source>
        <dbReference type="ARBA" id="ARBA00022741"/>
    </source>
</evidence>
<dbReference type="RefSeq" id="WP_277568451.1">
    <property type="nucleotide sequence ID" value="NZ_JAPDHZ010000007.1"/>
</dbReference>
<evidence type="ECO:0000313" key="5">
    <source>
        <dbReference type="EMBL" id="MDG0794685.1"/>
    </source>
</evidence>
<dbReference type="AlphaFoldDB" id="A0A9X4KS92"/>
<dbReference type="SMART" id="SM00382">
    <property type="entry name" value="AAA"/>
    <property type="match status" value="1"/>
</dbReference>
<proteinExistence type="predicted"/>
<protein>
    <submittedName>
        <fullName evidence="5">ABC transporter ATP-binding protein</fullName>
    </submittedName>
</protein>
<organism evidence="5 6">
    <name type="scientific">Cohnella ginsengisoli</name>
    <dbReference type="NCBI Taxonomy" id="425004"/>
    <lineage>
        <taxon>Bacteria</taxon>
        <taxon>Bacillati</taxon>
        <taxon>Bacillota</taxon>
        <taxon>Bacilli</taxon>
        <taxon>Bacillales</taxon>
        <taxon>Paenibacillaceae</taxon>
        <taxon>Cohnella</taxon>
    </lineage>
</organism>
<dbReference type="Proteomes" id="UP001153387">
    <property type="component" value="Unassembled WGS sequence"/>
</dbReference>
<reference evidence="5 6" key="1">
    <citation type="submission" date="2022-10" db="EMBL/GenBank/DDBJ databases">
        <title>Comparative genomic analysis of Cohnella hashimotonis sp. nov., isolated from the International Space Station.</title>
        <authorList>
            <person name="Simpson A."/>
            <person name="Venkateswaran K."/>
        </authorList>
    </citation>
    <scope>NUCLEOTIDE SEQUENCE [LARGE SCALE GENOMIC DNA]</scope>
    <source>
        <strain evidence="5 6">DSM 18997</strain>
    </source>
</reference>
<dbReference type="InterPro" id="IPR003593">
    <property type="entry name" value="AAA+_ATPase"/>
</dbReference>
<feature type="domain" description="ABC transporter" evidence="4">
    <location>
        <begin position="7"/>
        <end position="231"/>
    </location>
</feature>
<dbReference type="GO" id="GO:0005524">
    <property type="term" value="F:ATP binding"/>
    <property type="evidence" value="ECO:0007669"/>
    <property type="project" value="UniProtKB-KW"/>
</dbReference>
<dbReference type="Pfam" id="PF00005">
    <property type="entry name" value="ABC_tran"/>
    <property type="match status" value="1"/>
</dbReference>
<dbReference type="Gene3D" id="3.40.50.300">
    <property type="entry name" value="P-loop containing nucleotide triphosphate hydrolases"/>
    <property type="match status" value="1"/>
</dbReference>
<sequence length="292" mass="31950">MNPDVILRLEQASKQYKGKTVLNGVSMEMSRGETVAVTGPNGSGKSTLLKMMAGLSALSSGKRETIGSGEGGTLVIGYAPDHLPKLKFTAREYLNHMGAIRGLEAAARTRRIEELLQLVDLRDRPGQQMKFFSKGMLQKVNLLQALLGDPELLLLDEPIGGLDEEAQDALTSMLLSLRQKGTAIVVATHEQALIGPWAERVVAISDGRIQSIAATTDAMEGKRWRRIVCRWPEGREEDAKAFASWPGMMQYRKERRQAVYWTEPASSDALLRELLEAGASVDSVTIGSGRMV</sequence>
<comment type="caution">
    <text evidence="5">The sequence shown here is derived from an EMBL/GenBank/DDBJ whole genome shotgun (WGS) entry which is preliminary data.</text>
</comment>
<dbReference type="EMBL" id="JAPDHZ010000007">
    <property type="protein sequence ID" value="MDG0794685.1"/>
    <property type="molecule type" value="Genomic_DNA"/>
</dbReference>
<keyword evidence="1" id="KW-0813">Transport</keyword>
<keyword evidence="6" id="KW-1185">Reference proteome</keyword>
<evidence type="ECO:0000256" key="3">
    <source>
        <dbReference type="ARBA" id="ARBA00022840"/>
    </source>
</evidence>
<dbReference type="SUPFAM" id="SSF52540">
    <property type="entry name" value="P-loop containing nucleoside triphosphate hydrolases"/>
    <property type="match status" value="1"/>
</dbReference>
<keyword evidence="3 5" id="KW-0067">ATP-binding</keyword>
<dbReference type="PANTHER" id="PTHR42939:SF1">
    <property type="entry name" value="ABC TRANSPORTER ATP-BINDING PROTEIN ALBC-RELATED"/>
    <property type="match status" value="1"/>
</dbReference>
<gene>
    <name evidence="5" type="ORF">OMP38_30500</name>
</gene>
<keyword evidence="2" id="KW-0547">Nucleotide-binding</keyword>
<name>A0A9X4KS92_9BACL</name>
<dbReference type="PROSITE" id="PS00211">
    <property type="entry name" value="ABC_TRANSPORTER_1"/>
    <property type="match status" value="1"/>
</dbReference>